<sequence>MAKKSHEIIYGIHAVEAALRNQSKNVLQVFVQQGRNDNRIKKILDIAKNSGVSLQSISNDKLKDKCPKARHQGVVAEIRRSHSNAVSLDDILQKESILLLVLDEVQDPHNIGACLRTADGAGVDAVIVSKNRSPALTPVMRNVASGAAETVPYIMVSNIARALEKIKDSNVWVIGTSGDTKQTIYDTNVNQRLALVMGSEGKGMRRLTRESCDELVSIPMQGSVESLNISVATAVCLYEIRRQQNAK</sequence>
<protein>
    <submittedName>
        <fullName evidence="8">23S rRNA (Guanosine(2251)-2'-O)-methyltransferase</fullName>
        <ecNumber evidence="8">2.1.1.185</ecNumber>
    </submittedName>
</protein>
<evidence type="ECO:0000256" key="1">
    <source>
        <dbReference type="ARBA" id="ARBA00007228"/>
    </source>
</evidence>
<dbReference type="GO" id="GO:0003723">
    <property type="term" value="F:RNA binding"/>
    <property type="evidence" value="ECO:0007669"/>
    <property type="project" value="InterPro"/>
</dbReference>
<reference evidence="8" key="1">
    <citation type="submission" date="2018-06" db="EMBL/GenBank/DDBJ databases">
        <authorList>
            <person name="Zhirakovskaya E."/>
        </authorList>
    </citation>
    <scope>NUCLEOTIDE SEQUENCE</scope>
</reference>
<name>A0A3B0X811_9ZZZZ</name>
<keyword evidence="2" id="KW-0963">Cytoplasm</keyword>
<evidence type="ECO:0000256" key="4">
    <source>
        <dbReference type="ARBA" id="ARBA00022603"/>
    </source>
</evidence>
<dbReference type="EMBL" id="UOFD01000054">
    <property type="protein sequence ID" value="VAW52906.1"/>
    <property type="molecule type" value="Genomic_DNA"/>
</dbReference>
<evidence type="ECO:0000256" key="2">
    <source>
        <dbReference type="ARBA" id="ARBA00022490"/>
    </source>
</evidence>
<dbReference type="GO" id="GO:0006364">
    <property type="term" value="P:rRNA processing"/>
    <property type="evidence" value="ECO:0007669"/>
    <property type="project" value="UniProtKB-KW"/>
</dbReference>
<keyword evidence="5 8" id="KW-0808">Transferase</keyword>
<organism evidence="8">
    <name type="scientific">hydrothermal vent metagenome</name>
    <dbReference type="NCBI Taxonomy" id="652676"/>
    <lineage>
        <taxon>unclassified sequences</taxon>
        <taxon>metagenomes</taxon>
        <taxon>ecological metagenomes</taxon>
    </lineage>
</organism>
<dbReference type="PANTHER" id="PTHR46429:SF1">
    <property type="entry name" value="23S RRNA (GUANOSINE-2'-O-)-METHYLTRANSFERASE RLMB"/>
    <property type="match status" value="1"/>
</dbReference>
<keyword evidence="4 8" id="KW-0489">Methyltransferase</keyword>
<evidence type="ECO:0000259" key="7">
    <source>
        <dbReference type="SMART" id="SM00967"/>
    </source>
</evidence>
<dbReference type="SUPFAM" id="SSF75217">
    <property type="entry name" value="alpha/beta knot"/>
    <property type="match status" value="1"/>
</dbReference>
<gene>
    <name evidence="8" type="ORF">MNBD_GAMMA06-2150</name>
</gene>
<dbReference type="AlphaFoldDB" id="A0A3B0X811"/>
<dbReference type="HAMAP" id="MF_01887">
    <property type="entry name" value="23SrRNA_methyltr_B"/>
    <property type="match status" value="1"/>
</dbReference>
<dbReference type="InterPro" id="IPR029026">
    <property type="entry name" value="tRNA_m1G_MTases_N"/>
</dbReference>
<evidence type="ECO:0000313" key="8">
    <source>
        <dbReference type="EMBL" id="VAW52906.1"/>
    </source>
</evidence>
<dbReference type="GO" id="GO:0005829">
    <property type="term" value="C:cytosol"/>
    <property type="evidence" value="ECO:0007669"/>
    <property type="project" value="TreeGrafter"/>
</dbReference>
<dbReference type="Gene3D" id="3.30.1330.30">
    <property type="match status" value="1"/>
</dbReference>
<dbReference type="PANTHER" id="PTHR46429">
    <property type="entry name" value="23S RRNA (GUANOSINE-2'-O-)-METHYLTRANSFERASE RLMB"/>
    <property type="match status" value="1"/>
</dbReference>
<keyword evidence="3" id="KW-0698">rRNA processing</keyword>
<dbReference type="Pfam" id="PF08032">
    <property type="entry name" value="SpoU_sub_bind"/>
    <property type="match status" value="1"/>
</dbReference>
<evidence type="ECO:0000256" key="6">
    <source>
        <dbReference type="ARBA" id="ARBA00022691"/>
    </source>
</evidence>
<dbReference type="SUPFAM" id="SSF55315">
    <property type="entry name" value="L30e-like"/>
    <property type="match status" value="1"/>
</dbReference>
<dbReference type="InterPro" id="IPR001537">
    <property type="entry name" value="SpoU_MeTrfase"/>
</dbReference>
<dbReference type="InterPro" id="IPR013123">
    <property type="entry name" value="SpoU_subst-bd"/>
</dbReference>
<evidence type="ECO:0000256" key="5">
    <source>
        <dbReference type="ARBA" id="ARBA00022679"/>
    </source>
</evidence>
<dbReference type="InterPro" id="IPR029028">
    <property type="entry name" value="Alpha/beta_knot_MTases"/>
</dbReference>
<proteinExistence type="inferred from homology"/>
<dbReference type="InterPro" id="IPR024915">
    <property type="entry name" value="23S_rRNA_MeTrfase_RlmB"/>
</dbReference>
<dbReference type="Pfam" id="PF00588">
    <property type="entry name" value="SpoU_methylase"/>
    <property type="match status" value="1"/>
</dbReference>
<dbReference type="CDD" id="cd18103">
    <property type="entry name" value="SpoU-like_RlmB"/>
    <property type="match status" value="1"/>
</dbReference>
<dbReference type="GO" id="GO:0008173">
    <property type="term" value="F:RNA methyltransferase activity"/>
    <property type="evidence" value="ECO:0007669"/>
    <property type="project" value="InterPro"/>
</dbReference>
<dbReference type="InterPro" id="IPR029064">
    <property type="entry name" value="Ribosomal_eL30-like_sf"/>
</dbReference>
<dbReference type="GO" id="GO:0032259">
    <property type="term" value="P:methylation"/>
    <property type="evidence" value="ECO:0007669"/>
    <property type="project" value="UniProtKB-KW"/>
</dbReference>
<dbReference type="FunFam" id="3.40.1280.10:FF:000008">
    <property type="entry name" value="Group 3 RNA methyltransferase TrmH"/>
    <property type="match status" value="1"/>
</dbReference>
<dbReference type="EC" id="2.1.1.185" evidence="8"/>
<dbReference type="SMART" id="SM00967">
    <property type="entry name" value="SpoU_sub_bind"/>
    <property type="match status" value="1"/>
</dbReference>
<evidence type="ECO:0000256" key="3">
    <source>
        <dbReference type="ARBA" id="ARBA00022552"/>
    </source>
</evidence>
<dbReference type="NCBIfam" id="TIGR00186">
    <property type="entry name" value="rRNA_methyl_3"/>
    <property type="match status" value="1"/>
</dbReference>
<comment type="similarity">
    <text evidence="1">Belongs to the class IV-like SAM-binding methyltransferase superfamily. RNA methyltransferase TrmH family.</text>
</comment>
<dbReference type="Gene3D" id="3.40.1280.10">
    <property type="match status" value="1"/>
</dbReference>
<feature type="domain" description="RNA 2-O ribose methyltransferase substrate binding" evidence="7">
    <location>
        <begin position="8"/>
        <end position="84"/>
    </location>
</feature>
<keyword evidence="6" id="KW-0949">S-adenosyl-L-methionine</keyword>
<dbReference type="InterPro" id="IPR004441">
    <property type="entry name" value="rRNA_MeTrfase_TrmH"/>
</dbReference>
<accession>A0A3B0X811</accession>